<evidence type="ECO:0000256" key="1">
    <source>
        <dbReference type="SAM" id="MobiDB-lite"/>
    </source>
</evidence>
<sequence>MSKITGGSLYESSLEGNGAPYAQLYTRYVNDKKANEADLVKTTMITRSVANPQRTTLAHLEDADEPTVVPAERAGSGEDAGNLPARTANPRRTVLMDAPVG</sequence>
<evidence type="ECO:0000313" key="2">
    <source>
        <dbReference type="EMBL" id="SFJ87319.1"/>
    </source>
</evidence>
<dbReference type="Proteomes" id="UP000198928">
    <property type="component" value="Unassembled WGS sequence"/>
</dbReference>
<accession>A0A1I3UXB1</accession>
<gene>
    <name evidence="2" type="ORF">SAMN05192584_1023</name>
</gene>
<feature type="region of interest" description="Disordered" evidence="1">
    <location>
        <begin position="61"/>
        <end position="101"/>
    </location>
</feature>
<protein>
    <submittedName>
        <fullName evidence="2">Uncharacterized protein</fullName>
    </submittedName>
</protein>
<organism evidence="2 3">
    <name type="scientific">Streptomyces pini</name>
    <dbReference type="NCBI Taxonomy" id="1520580"/>
    <lineage>
        <taxon>Bacteria</taxon>
        <taxon>Bacillati</taxon>
        <taxon>Actinomycetota</taxon>
        <taxon>Actinomycetes</taxon>
        <taxon>Kitasatosporales</taxon>
        <taxon>Streptomycetaceae</taxon>
        <taxon>Streptomyces</taxon>
    </lineage>
</organism>
<dbReference type="EMBL" id="FOSG01000002">
    <property type="protein sequence ID" value="SFJ87319.1"/>
    <property type="molecule type" value="Genomic_DNA"/>
</dbReference>
<name>A0A1I3UXB1_9ACTN</name>
<proteinExistence type="predicted"/>
<dbReference type="AlphaFoldDB" id="A0A1I3UXB1"/>
<evidence type="ECO:0000313" key="3">
    <source>
        <dbReference type="Proteomes" id="UP000198928"/>
    </source>
</evidence>
<reference evidence="3" key="1">
    <citation type="submission" date="2016-10" db="EMBL/GenBank/DDBJ databases">
        <authorList>
            <person name="Varghese N."/>
            <person name="Submissions S."/>
        </authorList>
    </citation>
    <scope>NUCLEOTIDE SEQUENCE [LARGE SCALE GENOMIC DNA]</scope>
    <source>
        <strain evidence="3">PL19</strain>
    </source>
</reference>
<keyword evidence="3" id="KW-1185">Reference proteome</keyword>